<evidence type="ECO:0000259" key="9">
    <source>
        <dbReference type="PROSITE" id="PS52029"/>
    </source>
</evidence>
<keyword evidence="3 6" id="KW-0133">Cell shape</keyword>
<comment type="caution">
    <text evidence="10">The sequence shown here is derived from an EMBL/GenBank/DDBJ whole genome shotgun (WGS) entry which is preliminary data.</text>
</comment>
<feature type="region of interest" description="Disordered" evidence="7">
    <location>
        <begin position="23"/>
        <end position="55"/>
    </location>
</feature>
<dbReference type="Pfam" id="PF03734">
    <property type="entry name" value="YkuD"/>
    <property type="match status" value="1"/>
</dbReference>
<dbReference type="GO" id="GO:0071555">
    <property type="term" value="P:cell wall organization"/>
    <property type="evidence" value="ECO:0007669"/>
    <property type="project" value="UniProtKB-UniRule"/>
</dbReference>
<dbReference type="InterPro" id="IPR038063">
    <property type="entry name" value="Transpep_catalytic_dom"/>
</dbReference>
<dbReference type="GO" id="GO:0016740">
    <property type="term" value="F:transferase activity"/>
    <property type="evidence" value="ECO:0007669"/>
    <property type="project" value="UniProtKB-KW"/>
</dbReference>
<sequence>MRRGLAGLALLAVALLSGCATQAAAGPVPTDPKPTTTTTTTAPVTTTTTVTPPPPPPCAPNVSACVSLSTRQAWLLANGAVTLGPVRITHGGTTNPTPTGTWPVAWKDQEHTSSIYGDPMPYSVFFAPDGIAFHEGRLDEDSHGCIRLEMANAQAFFTALPVGAVVQVVP</sequence>
<dbReference type="RefSeq" id="WP_184815898.1">
    <property type="nucleotide sequence ID" value="NZ_JACHJQ010000011.1"/>
</dbReference>
<dbReference type="Proteomes" id="UP000520767">
    <property type="component" value="Unassembled WGS sequence"/>
</dbReference>
<feature type="compositionally biased region" description="Low complexity" evidence="7">
    <location>
        <begin position="33"/>
        <end position="50"/>
    </location>
</feature>
<evidence type="ECO:0000256" key="3">
    <source>
        <dbReference type="ARBA" id="ARBA00022960"/>
    </source>
</evidence>
<dbReference type="PANTHER" id="PTHR30582">
    <property type="entry name" value="L,D-TRANSPEPTIDASE"/>
    <property type="match status" value="1"/>
</dbReference>
<dbReference type="GO" id="GO:0008360">
    <property type="term" value="P:regulation of cell shape"/>
    <property type="evidence" value="ECO:0007669"/>
    <property type="project" value="UniProtKB-UniRule"/>
</dbReference>
<dbReference type="SUPFAM" id="SSF141523">
    <property type="entry name" value="L,D-transpeptidase catalytic domain-like"/>
    <property type="match status" value="1"/>
</dbReference>
<keyword evidence="10" id="KW-0449">Lipoprotein</keyword>
<keyword evidence="11" id="KW-1185">Reference proteome</keyword>
<evidence type="ECO:0000256" key="4">
    <source>
        <dbReference type="ARBA" id="ARBA00022984"/>
    </source>
</evidence>
<feature type="chain" id="PRO_5031233428" evidence="8">
    <location>
        <begin position="26"/>
        <end position="170"/>
    </location>
</feature>
<dbReference type="GO" id="GO:0071972">
    <property type="term" value="F:peptidoglycan L,D-transpeptidase activity"/>
    <property type="evidence" value="ECO:0007669"/>
    <property type="project" value="TreeGrafter"/>
</dbReference>
<feature type="domain" description="L,D-TPase catalytic" evidence="9">
    <location>
        <begin position="62"/>
        <end position="169"/>
    </location>
</feature>
<dbReference type="PROSITE" id="PS52029">
    <property type="entry name" value="LD_TPASE"/>
    <property type="match status" value="1"/>
</dbReference>
<accession>A0A7W7QEN9</accession>
<dbReference type="GO" id="GO:0005576">
    <property type="term" value="C:extracellular region"/>
    <property type="evidence" value="ECO:0007669"/>
    <property type="project" value="TreeGrafter"/>
</dbReference>
<evidence type="ECO:0000256" key="6">
    <source>
        <dbReference type="PROSITE-ProRule" id="PRU01373"/>
    </source>
</evidence>
<evidence type="ECO:0000256" key="7">
    <source>
        <dbReference type="SAM" id="MobiDB-lite"/>
    </source>
</evidence>
<dbReference type="Gene3D" id="2.40.440.10">
    <property type="entry name" value="L,D-transpeptidase catalytic domain-like"/>
    <property type="match status" value="1"/>
</dbReference>
<evidence type="ECO:0000256" key="1">
    <source>
        <dbReference type="ARBA" id="ARBA00004752"/>
    </source>
</evidence>
<dbReference type="AlphaFoldDB" id="A0A7W7QEN9"/>
<reference evidence="10 11" key="1">
    <citation type="submission" date="2020-08" db="EMBL/GenBank/DDBJ databases">
        <title>Genomic Encyclopedia of Type Strains, Phase III (KMG-III): the genomes of soil and plant-associated and newly described type strains.</title>
        <authorList>
            <person name="Whitman W."/>
        </authorList>
    </citation>
    <scope>NUCLEOTIDE SEQUENCE [LARGE SCALE GENOMIC DNA]</scope>
    <source>
        <strain evidence="10 11">CECT 8960</strain>
    </source>
</reference>
<keyword evidence="4 6" id="KW-0573">Peptidoglycan synthesis</keyword>
<dbReference type="InterPro" id="IPR050979">
    <property type="entry name" value="LD-transpeptidase"/>
</dbReference>
<dbReference type="PROSITE" id="PS51257">
    <property type="entry name" value="PROKAR_LIPOPROTEIN"/>
    <property type="match status" value="1"/>
</dbReference>
<evidence type="ECO:0000256" key="2">
    <source>
        <dbReference type="ARBA" id="ARBA00022679"/>
    </source>
</evidence>
<feature type="active site" description="Nucleophile" evidence="6">
    <location>
        <position position="145"/>
    </location>
</feature>
<name>A0A7W7QEN9_9PSEU</name>
<keyword evidence="5 6" id="KW-0961">Cell wall biogenesis/degradation</keyword>
<keyword evidence="8" id="KW-0732">Signal</keyword>
<evidence type="ECO:0000313" key="11">
    <source>
        <dbReference type="Proteomes" id="UP000520767"/>
    </source>
</evidence>
<protein>
    <submittedName>
        <fullName evidence="10">Lipoprotein-anchoring transpeptidase ErfK/SrfK</fullName>
    </submittedName>
</protein>
<dbReference type="GO" id="GO:0018104">
    <property type="term" value="P:peptidoglycan-protein cross-linking"/>
    <property type="evidence" value="ECO:0007669"/>
    <property type="project" value="TreeGrafter"/>
</dbReference>
<keyword evidence="2" id="KW-0808">Transferase</keyword>
<dbReference type="InterPro" id="IPR005490">
    <property type="entry name" value="LD_TPept_cat_dom"/>
</dbReference>
<proteinExistence type="predicted"/>
<comment type="pathway">
    <text evidence="1 6">Cell wall biogenesis; peptidoglycan biosynthesis.</text>
</comment>
<feature type="signal peptide" evidence="8">
    <location>
        <begin position="1"/>
        <end position="25"/>
    </location>
</feature>
<dbReference type="EMBL" id="JACHJQ010000011">
    <property type="protein sequence ID" value="MBB4911914.1"/>
    <property type="molecule type" value="Genomic_DNA"/>
</dbReference>
<evidence type="ECO:0000313" key="10">
    <source>
        <dbReference type="EMBL" id="MBB4911914.1"/>
    </source>
</evidence>
<feature type="active site" description="Proton donor/acceptor" evidence="6">
    <location>
        <position position="134"/>
    </location>
</feature>
<gene>
    <name evidence="10" type="ORF">FHR82_008185</name>
</gene>
<dbReference type="PANTHER" id="PTHR30582:SF33">
    <property type="entry name" value="EXPORTED PROTEIN"/>
    <property type="match status" value="1"/>
</dbReference>
<dbReference type="UniPathway" id="UPA00219"/>
<evidence type="ECO:0000256" key="8">
    <source>
        <dbReference type="SAM" id="SignalP"/>
    </source>
</evidence>
<organism evidence="10 11">
    <name type="scientific">Actinophytocola algeriensis</name>
    <dbReference type="NCBI Taxonomy" id="1768010"/>
    <lineage>
        <taxon>Bacteria</taxon>
        <taxon>Bacillati</taxon>
        <taxon>Actinomycetota</taxon>
        <taxon>Actinomycetes</taxon>
        <taxon>Pseudonocardiales</taxon>
        <taxon>Pseudonocardiaceae</taxon>
    </lineage>
</organism>
<evidence type="ECO:0000256" key="5">
    <source>
        <dbReference type="ARBA" id="ARBA00023316"/>
    </source>
</evidence>
<dbReference type="CDD" id="cd16913">
    <property type="entry name" value="YkuD_like"/>
    <property type="match status" value="1"/>
</dbReference>